<reference evidence="14 15" key="1">
    <citation type="submission" date="2013-03" db="EMBL/GenBank/DDBJ databases">
        <title>Salinisphaera hydrothermalis C41B8 Genome Sequencing.</title>
        <authorList>
            <person name="Li C."/>
            <person name="Lai Q."/>
            <person name="Shao Z."/>
        </authorList>
    </citation>
    <scope>NUCLEOTIDE SEQUENCE [LARGE SCALE GENOMIC DNA]</scope>
    <source>
        <strain evidence="14 15">C41B8</strain>
    </source>
</reference>
<evidence type="ECO:0000313" key="15">
    <source>
        <dbReference type="Proteomes" id="UP000028302"/>
    </source>
</evidence>
<dbReference type="SUPFAM" id="SSF52777">
    <property type="entry name" value="CoA-dependent acyltransferases"/>
    <property type="match status" value="2"/>
</dbReference>
<gene>
    <name evidence="14" type="ORF">C41B8_13355</name>
</gene>
<name>A0A084IJ41_SALHC</name>
<dbReference type="Pfam" id="PF03007">
    <property type="entry name" value="WS_DGAT_cat"/>
    <property type="match status" value="1"/>
</dbReference>
<evidence type="ECO:0000256" key="1">
    <source>
        <dbReference type="ARBA" id="ARBA00004771"/>
    </source>
</evidence>
<dbReference type="InterPro" id="IPR014292">
    <property type="entry name" value="Acyl_transf_WS/DGAT"/>
</dbReference>
<dbReference type="eggNOG" id="COG1020">
    <property type="taxonomic scope" value="Bacteria"/>
</dbReference>
<comment type="pathway">
    <text evidence="1">Glycerolipid metabolism; triacylglycerol biosynthesis.</text>
</comment>
<feature type="compositionally biased region" description="Pro residues" evidence="11">
    <location>
        <begin position="453"/>
        <end position="463"/>
    </location>
</feature>
<comment type="caution">
    <text evidence="14">The sequence shown here is derived from an EMBL/GenBank/DDBJ whole genome shotgun (WGS) entry which is preliminary data.</text>
</comment>
<dbReference type="UniPathway" id="UPA00282"/>
<dbReference type="NCBIfam" id="TIGR02946">
    <property type="entry name" value="acyl_WS_DGAT"/>
    <property type="match status" value="1"/>
</dbReference>
<evidence type="ECO:0000256" key="10">
    <source>
        <dbReference type="ARBA" id="ARBA00048109"/>
    </source>
</evidence>
<dbReference type="EC" id="2.3.1.20" evidence="4"/>
<dbReference type="EMBL" id="APNK01000023">
    <property type="protein sequence ID" value="KEZ76725.1"/>
    <property type="molecule type" value="Genomic_DNA"/>
</dbReference>
<evidence type="ECO:0000259" key="12">
    <source>
        <dbReference type="Pfam" id="PF03007"/>
    </source>
</evidence>
<dbReference type="InterPro" id="IPR023213">
    <property type="entry name" value="CAT-like_dom_sf"/>
</dbReference>
<comment type="pathway">
    <text evidence="2">Lipid metabolism.</text>
</comment>
<keyword evidence="7" id="KW-0319">Glycerol metabolism</keyword>
<keyword evidence="5" id="KW-0444">Lipid biosynthesis</keyword>
<dbReference type="STRING" id="1304275.C41B8_13355"/>
<keyword evidence="9 14" id="KW-0012">Acyltransferase</keyword>
<dbReference type="GO" id="GO:0004144">
    <property type="term" value="F:diacylglycerol O-acyltransferase activity"/>
    <property type="evidence" value="ECO:0007669"/>
    <property type="project" value="UniProtKB-EC"/>
</dbReference>
<dbReference type="GO" id="GO:0006071">
    <property type="term" value="P:glycerol metabolic process"/>
    <property type="evidence" value="ECO:0007669"/>
    <property type="project" value="UniProtKB-KW"/>
</dbReference>
<dbReference type="PANTHER" id="PTHR31650:SF1">
    <property type="entry name" value="WAX ESTER SYNTHASE_DIACYLGLYCEROL ACYLTRANSFERASE 4-RELATED"/>
    <property type="match status" value="1"/>
</dbReference>
<evidence type="ECO:0000313" key="14">
    <source>
        <dbReference type="EMBL" id="KEZ76725.1"/>
    </source>
</evidence>
<keyword evidence="8" id="KW-0443">Lipid metabolism</keyword>
<evidence type="ECO:0000256" key="7">
    <source>
        <dbReference type="ARBA" id="ARBA00022798"/>
    </source>
</evidence>
<dbReference type="InterPro" id="IPR009721">
    <property type="entry name" value="O-acyltransferase_WSD1_C"/>
</dbReference>
<feature type="region of interest" description="Disordered" evidence="11">
    <location>
        <begin position="436"/>
        <end position="463"/>
    </location>
</feature>
<dbReference type="AlphaFoldDB" id="A0A084IJ41"/>
<evidence type="ECO:0000256" key="8">
    <source>
        <dbReference type="ARBA" id="ARBA00023098"/>
    </source>
</evidence>
<evidence type="ECO:0000256" key="5">
    <source>
        <dbReference type="ARBA" id="ARBA00022516"/>
    </source>
</evidence>
<evidence type="ECO:0000256" key="2">
    <source>
        <dbReference type="ARBA" id="ARBA00005189"/>
    </source>
</evidence>
<dbReference type="Pfam" id="PF06974">
    <property type="entry name" value="WS_DGAT_C"/>
    <property type="match status" value="1"/>
</dbReference>
<organism evidence="14 15">
    <name type="scientific">Salinisphaera hydrothermalis (strain C41B8)</name>
    <dbReference type="NCBI Taxonomy" id="1304275"/>
    <lineage>
        <taxon>Bacteria</taxon>
        <taxon>Pseudomonadati</taxon>
        <taxon>Pseudomonadota</taxon>
        <taxon>Gammaproteobacteria</taxon>
        <taxon>Salinisphaerales</taxon>
        <taxon>Salinisphaeraceae</taxon>
        <taxon>Salinisphaera</taxon>
    </lineage>
</organism>
<protein>
    <recommendedName>
        <fullName evidence="4">diacylglycerol O-acyltransferase</fullName>
        <ecNumber evidence="4">2.3.1.20</ecNumber>
    </recommendedName>
</protein>
<dbReference type="PANTHER" id="PTHR31650">
    <property type="entry name" value="O-ACYLTRANSFERASE (WSD1-LIKE) FAMILY PROTEIN"/>
    <property type="match status" value="1"/>
</dbReference>
<evidence type="ECO:0000256" key="3">
    <source>
        <dbReference type="ARBA" id="ARBA00009587"/>
    </source>
</evidence>
<keyword evidence="6 14" id="KW-0808">Transferase</keyword>
<dbReference type="Gene3D" id="3.30.559.10">
    <property type="entry name" value="Chloramphenicol acetyltransferase-like domain"/>
    <property type="match status" value="1"/>
</dbReference>
<dbReference type="GO" id="GO:0019432">
    <property type="term" value="P:triglyceride biosynthetic process"/>
    <property type="evidence" value="ECO:0007669"/>
    <property type="project" value="UniProtKB-UniPathway"/>
</dbReference>
<dbReference type="PATRIC" id="fig|1304275.5.peg.2728"/>
<evidence type="ECO:0000256" key="4">
    <source>
        <dbReference type="ARBA" id="ARBA00013244"/>
    </source>
</evidence>
<dbReference type="InterPro" id="IPR004255">
    <property type="entry name" value="O-acyltransferase_WSD1_N"/>
</dbReference>
<proteinExistence type="inferred from homology"/>
<evidence type="ECO:0000259" key="13">
    <source>
        <dbReference type="Pfam" id="PF06974"/>
    </source>
</evidence>
<dbReference type="Proteomes" id="UP000028302">
    <property type="component" value="Unassembled WGS sequence"/>
</dbReference>
<keyword evidence="15" id="KW-1185">Reference proteome</keyword>
<accession>A0A084IJ41</accession>
<feature type="domain" description="O-acyltransferase WSD1-like N-terminal" evidence="12">
    <location>
        <begin position="1"/>
        <end position="248"/>
    </location>
</feature>
<comment type="catalytic activity">
    <reaction evidence="10">
        <text>an acyl-CoA + a 1,2-diacyl-sn-glycerol = a triacyl-sn-glycerol + CoA</text>
        <dbReference type="Rhea" id="RHEA:10868"/>
        <dbReference type="ChEBI" id="CHEBI:17815"/>
        <dbReference type="ChEBI" id="CHEBI:57287"/>
        <dbReference type="ChEBI" id="CHEBI:58342"/>
        <dbReference type="ChEBI" id="CHEBI:64615"/>
        <dbReference type="EC" id="2.3.1.20"/>
    </reaction>
</comment>
<sequence>MESEDNPMMITAVMVLESPLDMRRFRRVLRERLLAFDRFRQRVVRRGDAAWWSEDPHFNLNNHVHIVGLPGQAGKRELEQLVGDLASTPLDFRHPLWQTHIVDHYHQGSVVIARLHHCIADGIALVQVLLSLTDESPEPEVHPVKARSRRRPSLNPSRRVLGSAQRLARVLLGEALTLARRPGRIRELADQAFHVSEALAYVGLMPRDPPGPLKGQLCGRKRVAWATPLDLAEVKRIAHALDGTVNDVLMTTATGALRNYLGAQNQAIERGIHVTVPFNLRPLDQPIRSLGNRFGFVIAHMPIDIPGVRARYEAVREHMRALKHSPQPMIFYGMLNAFGWGSDRLERTALNILSDKATLLMTNVPGPQKPLYIAGSRLLQPMVWAPQSGHIGLGLTIFSYAGEVQFGVVADTNLIPRPSELARQFTESFAELVREVDAGSTPTKSTARKRRPPSTPPPDSSIG</sequence>
<dbReference type="InterPro" id="IPR045034">
    <property type="entry name" value="O-acyltransferase_WSD1-like"/>
</dbReference>
<evidence type="ECO:0000256" key="11">
    <source>
        <dbReference type="SAM" id="MobiDB-lite"/>
    </source>
</evidence>
<dbReference type="GO" id="GO:0005886">
    <property type="term" value="C:plasma membrane"/>
    <property type="evidence" value="ECO:0007669"/>
    <property type="project" value="TreeGrafter"/>
</dbReference>
<feature type="domain" description="O-acyltransferase WSD1 C-terminal" evidence="13">
    <location>
        <begin position="291"/>
        <end position="432"/>
    </location>
</feature>
<evidence type="ECO:0000256" key="9">
    <source>
        <dbReference type="ARBA" id="ARBA00023315"/>
    </source>
</evidence>
<evidence type="ECO:0000256" key="6">
    <source>
        <dbReference type="ARBA" id="ARBA00022679"/>
    </source>
</evidence>
<comment type="similarity">
    <text evidence="3">Belongs to the long-chain O-acyltransferase family.</text>
</comment>